<dbReference type="NCBIfam" id="TIGR02125">
    <property type="entry name" value="CytB-hydogenase"/>
    <property type="match status" value="1"/>
</dbReference>
<evidence type="ECO:0000256" key="2">
    <source>
        <dbReference type="ARBA" id="ARBA00008622"/>
    </source>
</evidence>
<evidence type="ECO:0000313" key="15">
    <source>
        <dbReference type="Proteomes" id="UP000078390"/>
    </source>
</evidence>
<keyword evidence="8" id="KW-0249">Electron transport</keyword>
<keyword evidence="7" id="KW-0479">Metal-binding</keyword>
<comment type="subcellular location">
    <subcellularLocation>
        <location evidence="1">Cell membrane</location>
        <topology evidence="1">Multi-pass membrane protein</topology>
    </subcellularLocation>
</comment>
<evidence type="ECO:0000256" key="5">
    <source>
        <dbReference type="ARBA" id="ARBA00022617"/>
    </source>
</evidence>
<dbReference type="STRING" id="999894.TDIS_0918"/>
<evidence type="ECO:0000256" key="4">
    <source>
        <dbReference type="ARBA" id="ARBA00022475"/>
    </source>
</evidence>
<evidence type="ECO:0000256" key="6">
    <source>
        <dbReference type="ARBA" id="ARBA00022692"/>
    </source>
</evidence>
<keyword evidence="6 12" id="KW-0812">Transmembrane</keyword>
<keyword evidence="4" id="KW-1003">Cell membrane</keyword>
<dbReference type="SUPFAM" id="SSF81342">
    <property type="entry name" value="Transmembrane di-heme cytochromes"/>
    <property type="match status" value="1"/>
</dbReference>
<accession>A0A179D6C1</accession>
<dbReference type="InterPro" id="IPR011577">
    <property type="entry name" value="Cyt_b561_bac/Ni-Hgenase"/>
</dbReference>
<protein>
    <submittedName>
        <fullName evidence="14">[Ni/Fe] hydrogenase, cytochrome b subunit</fullName>
    </submittedName>
</protein>
<keyword evidence="5" id="KW-0349">Heme</keyword>
<keyword evidence="10" id="KW-0408">Iron</keyword>
<sequence>MAKKKEILYRRVFVWSWALRIFHWTFALSCAVLILTGIYIHYPPITTKWAEFKPQYLMGTLRYYHFTAAYFFMAALAVRLYLLFFGNRYERFTDFLPINRRNLRSFWRSLKFYLYLTDEHEWRMGHTVLAGTIYFLLFLAAVVMSITGLYLLYPDISWISKMGVALFGSAQMARFIHYILHWCFIFFVIVHLYIAIWNDFKAPEAIISGAFSGSKFMPADVKED</sequence>
<organism evidence="14 15">
    <name type="scientific">Thermosulfurimonas dismutans</name>
    <dbReference type="NCBI Taxonomy" id="999894"/>
    <lineage>
        <taxon>Bacteria</taxon>
        <taxon>Pseudomonadati</taxon>
        <taxon>Thermodesulfobacteriota</taxon>
        <taxon>Thermodesulfobacteria</taxon>
        <taxon>Thermodesulfobacteriales</taxon>
        <taxon>Thermodesulfobacteriaceae</taxon>
        <taxon>Thermosulfurimonas</taxon>
    </lineage>
</organism>
<evidence type="ECO:0000256" key="1">
    <source>
        <dbReference type="ARBA" id="ARBA00004651"/>
    </source>
</evidence>
<keyword evidence="15" id="KW-1185">Reference proteome</keyword>
<dbReference type="RefSeq" id="WP_068669779.1">
    <property type="nucleotide sequence ID" value="NZ_LWLG01000004.1"/>
</dbReference>
<proteinExistence type="inferred from homology"/>
<comment type="caution">
    <text evidence="14">The sequence shown here is derived from an EMBL/GenBank/DDBJ whole genome shotgun (WGS) entry which is preliminary data.</text>
</comment>
<evidence type="ECO:0000256" key="7">
    <source>
        <dbReference type="ARBA" id="ARBA00022723"/>
    </source>
</evidence>
<dbReference type="Gene3D" id="1.20.950.20">
    <property type="entry name" value="Transmembrane di-heme cytochromes, Chain C"/>
    <property type="match status" value="1"/>
</dbReference>
<reference evidence="14 15" key="1">
    <citation type="submission" date="2016-04" db="EMBL/GenBank/DDBJ databases">
        <title>Genome analysis of Thermosulfurimonas dismutans, the first thermophilic sulfur-disproportionating bacterium of the phylum Thermodesulfobacteria.</title>
        <authorList>
            <person name="Mardanov A.V."/>
            <person name="Beletsky A.V."/>
            <person name="Kadnikov V.V."/>
            <person name="Slobodkin A.I."/>
            <person name="Ravin N.V."/>
        </authorList>
    </citation>
    <scope>NUCLEOTIDE SEQUENCE [LARGE SCALE GENOMIC DNA]</scope>
    <source>
        <strain evidence="14 15">S95</strain>
    </source>
</reference>
<dbReference type="Proteomes" id="UP000078390">
    <property type="component" value="Unassembled WGS sequence"/>
</dbReference>
<feature type="transmembrane region" description="Helical" evidence="12">
    <location>
        <begin position="175"/>
        <end position="196"/>
    </location>
</feature>
<feature type="transmembrane region" description="Helical" evidence="12">
    <location>
        <begin position="21"/>
        <end position="42"/>
    </location>
</feature>
<dbReference type="Pfam" id="PF01292">
    <property type="entry name" value="Ni_hydr_CYTB"/>
    <property type="match status" value="1"/>
</dbReference>
<dbReference type="PRINTS" id="PR00161">
    <property type="entry name" value="NIHGNASECYTB"/>
</dbReference>
<dbReference type="InterPro" id="IPR051542">
    <property type="entry name" value="Hydrogenase_cytochrome"/>
</dbReference>
<evidence type="ECO:0000259" key="13">
    <source>
        <dbReference type="Pfam" id="PF01292"/>
    </source>
</evidence>
<dbReference type="InterPro" id="IPR016174">
    <property type="entry name" value="Di-haem_cyt_TM"/>
</dbReference>
<evidence type="ECO:0000313" key="14">
    <source>
        <dbReference type="EMBL" id="OAQ20992.1"/>
    </source>
</evidence>
<dbReference type="GO" id="GO:0020037">
    <property type="term" value="F:heme binding"/>
    <property type="evidence" value="ECO:0007669"/>
    <property type="project" value="TreeGrafter"/>
</dbReference>
<dbReference type="OrthoDB" id="9802608at2"/>
<evidence type="ECO:0000256" key="12">
    <source>
        <dbReference type="SAM" id="Phobius"/>
    </source>
</evidence>
<evidence type="ECO:0000256" key="8">
    <source>
        <dbReference type="ARBA" id="ARBA00022982"/>
    </source>
</evidence>
<feature type="domain" description="Cytochrome b561 bacterial/Ni-hydrogenase" evidence="13">
    <location>
        <begin position="14"/>
        <end position="211"/>
    </location>
</feature>
<evidence type="ECO:0000256" key="3">
    <source>
        <dbReference type="ARBA" id="ARBA00022448"/>
    </source>
</evidence>
<keyword evidence="9 12" id="KW-1133">Transmembrane helix</keyword>
<dbReference type="GO" id="GO:0005886">
    <property type="term" value="C:plasma membrane"/>
    <property type="evidence" value="ECO:0007669"/>
    <property type="project" value="UniProtKB-SubCell"/>
</dbReference>
<dbReference type="EMBL" id="LWLG01000004">
    <property type="protein sequence ID" value="OAQ20992.1"/>
    <property type="molecule type" value="Genomic_DNA"/>
</dbReference>
<comment type="similarity">
    <text evidence="2">Belongs to the HupC/HyaC/HydC family.</text>
</comment>
<name>A0A179D6C1_9BACT</name>
<evidence type="ECO:0000256" key="11">
    <source>
        <dbReference type="ARBA" id="ARBA00023136"/>
    </source>
</evidence>
<gene>
    <name evidence="14" type="ORF">TDIS_0918</name>
</gene>
<dbReference type="AlphaFoldDB" id="A0A179D6C1"/>
<dbReference type="PANTHER" id="PTHR30485:SF0">
    <property type="entry name" value="NI_FE-HYDROGENASE 1 B-TYPE CYTOCHROME SUBUNIT-RELATED"/>
    <property type="match status" value="1"/>
</dbReference>
<dbReference type="GO" id="GO:0022904">
    <property type="term" value="P:respiratory electron transport chain"/>
    <property type="evidence" value="ECO:0007669"/>
    <property type="project" value="InterPro"/>
</dbReference>
<feature type="transmembrane region" description="Helical" evidence="12">
    <location>
        <begin position="62"/>
        <end position="82"/>
    </location>
</feature>
<keyword evidence="3" id="KW-0813">Transport</keyword>
<dbReference type="PANTHER" id="PTHR30485">
    <property type="entry name" value="NI/FE-HYDROGENASE 1 B-TYPE CYTOCHROME SUBUNIT"/>
    <property type="match status" value="1"/>
</dbReference>
<dbReference type="GO" id="GO:0005506">
    <property type="term" value="F:iron ion binding"/>
    <property type="evidence" value="ECO:0007669"/>
    <property type="project" value="InterPro"/>
</dbReference>
<feature type="transmembrane region" description="Helical" evidence="12">
    <location>
        <begin position="133"/>
        <end position="153"/>
    </location>
</feature>
<evidence type="ECO:0000256" key="9">
    <source>
        <dbReference type="ARBA" id="ARBA00022989"/>
    </source>
</evidence>
<evidence type="ECO:0000256" key="10">
    <source>
        <dbReference type="ARBA" id="ARBA00023004"/>
    </source>
</evidence>
<dbReference type="InterPro" id="IPR000516">
    <property type="entry name" value="Ni-dep_Hydgase_cyt-B"/>
</dbReference>
<dbReference type="GO" id="GO:0009055">
    <property type="term" value="F:electron transfer activity"/>
    <property type="evidence" value="ECO:0007669"/>
    <property type="project" value="InterPro"/>
</dbReference>
<keyword evidence="11 12" id="KW-0472">Membrane</keyword>